<dbReference type="KEGG" id="gtt:GUITHDRAFT_81057"/>
<reference evidence="1 3" key="1">
    <citation type="journal article" date="2012" name="Nature">
        <title>Algal genomes reveal evolutionary mosaicism and the fate of nucleomorphs.</title>
        <authorList>
            <consortium name="DOE Joint Genome Institute"/>
            <person name="Curtis B.A."/>
            <person name="Tanifuji G."/>
            <person name="Burki F."/>
            <person name="Gruber A."/>
            <person name="Irimia M."/>
            <person name="Maruyama S."/>
            <person name="Arias M.C."/>
            <person name="Ball S.G."/>
            <person name="Gile G.H."/>
            <person name="Hirakawa Y."/>
            <person name="Hopkins J.F."/>
            <person name="Kuo A."/>
            <person name="Rensing S.A."/>
            <person name="Schmutz J."/>
            <person name="Symeonidi A."/>
            <person name="Elias M."/>
            <person name="Eveleigh R.J."/>
            <person name="Herman E.K."/>
            <person name="Klute M.J."/>
            <person name="Nakayama T."/>
            <person name="Obornik M."/>
            <person name="Reyes-Prieto A."/>
            <person name="Armbrust E.V."/>
            <person name="Aves S.J."/>
            <person name="Beiko R.G."/>
            <person name="Coutinho P."/>
            <person name="Dacks J.B."/>
            <person name="Durnford D.G."/>
            <person name="Fast N.M."/>
            <person name="Green B.R."/>
            <person name="Grisdale C.J."/>
            <person name="Hempel F."/>
            <person name="Henrissat B."/>
            <person name="Hoppner M.P."/>
            <person name="Ishida K."/>
            <person name="Kim E."/>
            <person name="Koreny L."/>
            <person name="Kroth P.G."/>
            <person name="Liu Y."/>
            <person name="Malik S.B."/>
            <person name="Maier U.G."/>
            <person name="McRose D."/>
            <person name="Mock T."/>
            <person name="Neilson J.A."/>
            <person name="Onodera N.T."/>
            <person name="Poole A.M."/>
            <person name="Pritham E.J."/>
            <person name="Richards T.A."/>
            <person name="Rocap G."/>
            <person name="Roy S.W."/>
            <person name="Sarai C."/>
            <person name="Schaack S."/>
            <person name="Shirato S."/>
            <person name="Slamovits C.H."/>
            <person name="Spencer D.F."/>
            <person name="Suzuki S."/>
            <person name="Worden A.Z."/>
            <person name="Zauner S."/>
            <person name="Barry K."/>
            <person name="Bell C."/>
            <person name="Bharti A.K."/>
            <person name="Crow J.A."/>
            <person name="Grimwood J."/>
            <person name="Kramer R."/>
            <person name="Lindquist E."/>
            <person name="Lucas S."/>
            <person name="Salamov A."/>
            <person name="McFadden G.I."/>
            <person name="Lane C.E."/>
            <person name="Keeling P.J."/>
            <person name="Gray M.W."/>
            <person name="Grigoriev I.V."/>
            <person name="Archibald J.M."/>
        </authorList>
    </citation>
    <scope>NUCLEOTIDE SEQUENCE</scope>
    <source>
        <strain evidence="1 3">CCMP2712</strain>
    </source>
</reference>
<evidence type="ECO:0000313" key="1">
    <source>
        <dbReference type="EMBL" id="EKX33859.1"/>
    </source>
</evidence>
<proteinExistence type="predicted"/>
<name>L1ID80_GUITC</name>
<dbReference type="eggNOG" id="ENOG502S9RA">
    <property type="taxonomic scope" value="Eukaryota"/>
</dbReference>
<dbReference type="OrthoDB" id="202664at2759"/>
<reference evidence="2" key="3">
    <citation type="submission" date="2016-03" db="UniProtKB">
        <authorList>
            <consortium name="EnsemblProtists"/>
        </authorList>
    </citation>
    <scope>IDENTIFICATION</scope>
</reference>
<dbReference type="OMA" id="RYLMPNQ"/>
<evidence type="ECO:0008006" key="4">
    <source>
        <dbReference type="Google" id="ProtNLM"/>
    </source>
</evidence>
<gene>
    <name evidence="1" type="ORF">GUITHDRAFT_81057</name>
</gene>
<dbReference type="GeneID" id="17290595"/>
<dbReference type="PaxDb" id="55529-EKX33859"/>
<dbReference type="EnsemblProtists" id="EKX33859">
    <property type="protein sequence ID" value="EKX33859"/>
    <property type="gene ID" value="GUITHDRAFT_81057"/>
</dbReference>
<dbReference type="AlphaFoldDB" id="L1ID80"/>
<keyword evidence="3" id="KW-1185">Reference proteome</keyword>
<sequence>MVVTTNAQLQQKLDSLVKIMETGDIEKFVRAFVPLDLSEEEISDYLSRLREDQSEWENIKVEIKTIADGDSVTKIEGDQVKSAVFFFQHPSFDQVDREVEFVFEDSEWRAQG</sequence>
<dbReference type="Proteomes" id="UP000011087">
    <property type="component" value="Unassembled WGS sequence"/>
</dbReference>
<evidence type="ECO:0000313" key="3">
    <source>
        <dbReference type="Proteomes" id="UP000011087"/>
    </source>
</evidence>
<reference evidence="3" key="2">
    <citation type="submission" date="2012-11" db="EMBL/GenBank/DDBJ databases">
        <authorList>
            <person name="Kuo A."/>
            <person name="Curtis B.A."/>
            <person name="Tanifuji G."/>
            <person name="Burki F."/>
            <person name="Gruber A."/>
            <person name="Irimia M."/>
            <person name="Maruyama S."/>
            <person name="Arias M.C."/>
            <person name="Ball S.G."/>
            <person name="Gile G.H."/>
            <person name="Hirakawa Y."/>
            <person name="Hopkins J.F."/>
            <person name="Rensing S.A."/>
            <person name="Schmutz J."/>
            <person name="Symeonidi A."/>
            <person name="Elias M."/>
            <person name="Eveleigh R.J."/>
            <person name="Herman E.K."/>
            <person name="Klute M.J."/>
            <person name="Nakayama T."/>
            <person name="Obornik M."/>
            <person name="Reyes-Prieto A."/>
            <person name="Armbrust E.V."/>
            <person name="Aves S.J."/>
            <person name="Beiko R.G."/>
            <person name="Coutinho P."/>
            <person name="Dacks J.B."/>
            <person name="Durnford D.G."/>
            <person name="Fast N.M."/>
            <person name="Green B.R."/>
            <person name="Grisdale C."/>
            <person name="Hempe F."/>
            <person name="Henrissat B."/>
            <person name="Hoppner M.P."/>
            <person name="Ishida K.-I."/>
            <person name="Kim E."/>
            <person name="Koreny L."/>
            <person name="Kroth P.G."/>
            <person name="Liu Y."/>
            <person name="Malik S.-B."/>
            <person name="Maier U.G."/>
            <person name="McRose D."/>
            <person name="Mock T."/>
            <person name="Neilson J.A."/>
            <person name="Onodera N.T."/>
            <person name="Poole A.M."/>
            <person name="Pritham E.J."/>
            <person name="Richards T.A."/>
            <person name="Rocap G."/>
            <person name="Roy S.W."/>
            <person name="Sarai C."/>
            <person name="Schaack S."/>
            <person name="Shirato S."/>
            <person name="Slamovits C.H."/>
            <person name="Spencer D.F."/>
            <person name="Suzuki S."/>
            <person name="Worden A.Z."/>
            <person name="Zauner S."/>
            <person name="Barry K."/>
            <person name="Bell C."/>
            <person name="Bharti A.K."/>
            <person name="Crow J.A."/>
            <person name="Grimwood J."/>
            <person name="Kramer R."/>
            <person name="Lindquist E."/>
            <person name="Lucas S."/>
            <person name="Salamov A."/>
            <person name="McFadden G.I."/>
            <person name="Lane C.E."/>
            <person name="Keeling P.J."/>
            <person name="Gray M.W."/>
            <person name="Grigoriev I.V."/>
            <person name="Archibald J.M."/>
        </authorList>
    </citation>
    <scope>NUCLEOTIDE SEQUENCE</scope>
    <source>
        <strain evidence="3">CCMP2712</strain>
    </source>
</reference>
<dbReference type="EMBL" id="JH993127">
    <property type="protein sequence ID" value="EKX33859.1"/>
    <property type="molecule type" value="Genomic_DNA"/>
</dbReference>
<dbReference type="RefSeq" id="XP_005820839.1">
    <property type="nucleotide sequence ID" value="XM_005820782.1"/>
</dbReference>
<dbReference type="HOGENOM" id="CLU_2150668_0_0_1"/>
<protein>
    <recommendedName>
        <fullName evidence="4">SnoaL-like domain-containing protein</fullName>
    </recommendedName>
</protein>
<organism evidence="1">
    <name type="scientific">Guillardia theta (strain CCMP2712)</name>
    <name type="common">Cryptophyte</name>
    <dbReference type="NCBI Taxonomy" id="905079"/>
    <lineage>
        <taxon>Eukaryota</taxon>
        <taxon>Cryptophyceae</taxon>
        <taxon>Pyrenomonadales</taxon>
        <taxon>Geminigeraceae</taxon>
        <taxon>Guillardia</taxon>
    </lineage>
</organism>
<accession>L1ID80</accession>
<evidence type="ECO:0000313" key="2">
    <source>
        <dbReference type="EnsemblProtists" id="EKX33859"/>
    </source>
</evidence>